<dbReference type="AlphaFoldDB" id="A0A4U5N0U0"/>
<protein>
    <submittedName>
        <fullName evidence="1">Uncharacterized protein</fullName>
    </submittedName>
</protein>
<name>A0A4U5N0U0_STECR</name>
<evidence type="ECO:0000313" key="1">
    <source>
        <dbReference type="EMBL" id="TKR75939.1"/>
    </source>
</evidence>
<keyword evidence="2" id="KW-1185">Reference proteome</keyword>
<sequence length="87" mass="9917">MEHFHYFVPIGNTIHSIPTLARKPNGNFPSNVERCLAFINGEQSRTSSQLLTFIVFNRTFQFSFPSTIYRNYNLYVSDAPLVAPSST</sequence>
<accession>A0A4U5N0U0</accession>
<comment type="caution">
    <text evidence="1">The sequence shown here is derived from an EMBL/GenBank/DDBJ whole genome shotgun (WGS) entry which is preliminary data.</text>
</comment>
<dbReference type="Proteomes" id="UP000298663">
    <property type="component" value="Unassembled WGS sequence"/>
</dbReference>
<reference evidence="1 2" key="2">
    <citation type="journal article" date="2019" name="G3 (Bethesda)">
        <title>Hybrid Assembly of the Genome of the Entomopathogenic Nematode Steinernema carpocapsae Identifies the X-Chromosome.</title>
        <authorList>
            <person name="Serra L."/>
            <person name="Macchietto M."/>
            <person name="Macias-Munoz A."/>
            <person name="McGill C.J."/>
            <person name="Rodriguez I.M."/>
            <person name="Rodriguez B."/>
            <person name="Murad R."/>
            <person name="Mortazavi A."/>
        </authorList>
    </citation>
    <scope>NUCLEOTIDE SEQUENCE [LARGE SCALE GENOMIC DNA]</scope>
    <source>
        <strain evidence="1 2">ALL</strain>
    </source>
</reference>
<dbReference type="EMBL" id="AZBU02000005">
    <property type="protein sequence ID" value="TKR75939.1"/>
    <property type="molecule type" value="Genomic_DNA"/>
</dbReference>
<evidence type="ECO:0000313" key="2">
    <source>
        <dbReference type="Proteomes" id="UP000298663"/>
    </source>
</evidence>
<gene>
    <name evidence="1" type="ORF">L596_017158</name>
</gene>
<reference evidence="1 2" key="1">
    <citation type="journal article" date="2015" name="Genome Biol.">
        <title>Comparative genomics of Steinernema reveals deeply conserved gene regulatory networks.</title>
        <authorList>
            <person name="Dillman A.R."/>
            <person name="Macchietto M."/>
            <person name="Porter C.F."/>
            <person name="Rogers A."/>
            <person name="Williams B."/>
            <person name="Antoshechkin I."/>
            <person name="Lee M.M."/>
            <person name="Goodwin Z."/>
            <person name="Lu X."/>
            <person name="Lewis E.E."/>
            <person name="Goodrich-Blair H."/>
            <person name="Stock S.P."/>
            <person name="Adams B.J."/>
            <person name="Sternberg P.W."/>
            <person name="Mortazavi A."/>
        </authorList>
    </citation>
    <scope>NUCLEOTIDE SEQUENCE [LARGE SCALE GENOMIC DNA]</scope>
    <source>
        <strain evidence="1 2">ALL</strain>
    </source>
</reference>
<organism evidence="1 2">
    <name type="scientific">Steinernema carpocapsae</name>
    <name type="common">Entomopathogenic nematode</name>
    <dbReference type="NCBI Taxonomy" id="34508"/>
    <lineage>
        <taxon>Eukaryota</taxon>
        <taxon>Metazoa</taxon>
        <taxon>Ecdysozoa</taxon>
        <taxon>Nematoda</taxon>
        <taxon>Chromadorea</taxon>
        <taxon>Rhabditida</taxon>
        <taxon>Tylenchina</taxon>
        <taxon>Panagrolaimomorpha</taxon>
        <taxon>Strongyloidoidea</taxon>
        <taxon>Steinernematidae</taxon>
        <taxon>Steinernema</taxon>
    </lineage>
</organism>
<proteinExistence type="predicted"/>